<organism evidence="2 3">
    <name type="scientific">Candidatus Yanofskybacteria bacterium RIFCSPHIGHO2_02_FULL_43_15c</name>
    <dbReference type="NCBI Taxonomy" id="1802679"/>
    <lineage>
        <taxon>Bacteria</taxon>
        <taxon>Candidatus Yanofskyibacteriota</taxon>
    </lineage>
</organism>
<gene>
    <name evidence="2" type="ORF">A3C71_01025</name>
</gene>
<name>A0A1F8FID1_9BACT</name>
<evidence type="ECO:0000313" key="2">
    <source>
        <dbReference type="EMBL" id="OGN12864.1"/>
    </source>
</evidence>
<comment type="caution">
    <text evidence="2">The sequence shown here is derived from an EMBL/GenBank/DDBJ whole genome shotgun (WGS) entry which is preliminary data.</text>
</comment>
<sequence>MIYLCDGAVLIRNVSMIVMLLGAVMFVFAILFNVLKLHNFYGTINREHMTIKESLFLIIAAPITGIAKGYLRSWSNISKVSTKSLVAYIVITVLGFIIFWNSNLISGILFTCKI</sequence>
<keyword evidence="1" id="KW-1133">Transmembrane helix</keyword>
<feature type="transmembrane region" description="Helical" evidence="1">
    <location>
        <begin position="55"/>
        <end position="73"/>
    </location>
</feature>
<proteinExistence type="predicted"/>
<protein>
    <submittedName>
        <fullName evidence="2">Uncharacterized protein</fullName>
    </submittedName>
</protein>
<reference evidence="2 3" key="1">
    <citation type="journal article" date="2016" name="Nat. Commun.">
        <title>Thousands of microbial genomes shed light on interconnected biogeochemical processes in an aquifer system.</title>
        <authorList>
            <person name="Anantharaman K."/>
            <person name="Brown C.T."/>
            <person name="Hug L.A."/>
            <person name="Sharon I."/>
            <person name="Castelle C.J."/>
            <person name="Probst A.J."/>
            <person name="Thomas B.C."/>
            <person name="Singh A."/>
            <person name="Wilkins M.J."/>
            <person name="Karaoz U."/>
            <person name="Brodie E.L."/>
            <person name="Williams K.H."/>
            <person name="Hubbard S.S."/>
            <person name="Banfield J.F."/>
        </authorList>
    </citation>
    <scope>NUCLEOTIDE SEQUENCE [LARGE SCALE GENOMIC DNA]</scope>
</reference>
<dbReference type="AlphaFoldDB" id="A0A1F8FID1"/>
<keyword evidence="1" id="KW-0472">Membrane</keyword>
<dbReference type="EMBL" id="MGJT01000011">
    <property type="protein sequence ID" value="OGN12864.1"/>
    <property type="molecule type" value="Genomic_DNA"/>
</dbReference>
<evidence type="ECO:0000313" key="3">
    <source>
        <dbReference type="Proteomes" id="UP000178197"/>
    </source>
</evidence>
<keyword evidence="1" id="KW-0812">Transmembrane</keyword>
<feature type="transmembrane region" description="Helical" evidence="1">
    <location>
        <begin position="16"/>
        <end position="35"/>
    </location>
</feature>
<dbReference type="Proteomes" id="UP000178197">
    <property type="component" value="Unassembled WGS sequence"/>
</dbReference>
<feature type="transmembrane region" description="Helical" evidence="1">
    <location>
        <begin position="85"/>
        <end position="110"/>
    </location>
</feature>
<accession>A0A1F8FID1</accession>
<evidence type="ECO:0000256" key="1">
    <source>
        <dbReference type="SAM" id="Phobius"/>
    </source>
</evidence>